<keyword evidence="3" id="KW-1133">Transmembrane helix</keyword>
<dbReference type="InterPro" id="IPR050245">
    <property type="entry name" value="PrsA_foldase"/>
</dbReference>
<evidence type="ECO:0000256" key="2">
    <source>
        <dbReference type="SAM" id="MobiDB-lite"/>
    </source>
</evidence>
<dbReference type="PROSITE" id="PS01096">
    <property type="entry name" value="PPIC_PPIASE_1"/>
    <property type="match status" value="1"/>
</dbReference>
<dbReference type="GO" id="GO:0003755">
    <property type="term" value="F:peptidyl-prolyl cis-trans isomerase activity"/>
    <property type="evidence" value="ECO:0007669"/>
    <property type="project" value="UniProtKB-KW"/>
</dbReference>
<dbReference type="Pfam" id="PF13624">
    <property type="entry name" value="SurA_N_3"/>
    <property type="match status" value="1"/>
</dbReference>
<dbReference type="SUPFAM" id="SSF54534">
    <property type="entry name" value="FKBP-like"/>
    <property type="match status" value="1"/>
</dbReference>
<dbReference type="InterPro" id="IPR000297">
    <property type="entry name" value="PPIase_PpiC"/>
</dbReference>
<evidence type="ECO:0000256" key="1">
    <source>
        <dbReference type="PROSITE-ProRule" id="PRU00278"/>
    </source>
</evidence>
<dbReference type="InterPro" id="IPR027304">
    <property type="entry name" value="Trigger_fact/SurA_dom_sf"/>
</dbReference>
<dbReference type="Gene3D" id="3.10.50.40">
    <property type="match status" value="1"/>
</dbReference>
<proteinExistence type="predicted"/>
<dbReference type="PROSITE" id="PS50198">
    <property type="entry name" value="PPIC_PPIASE_2"/>
    <property type="match status" value="1"/>
</dbReference>
<dbReference type="Proteomes" id="UP000440224">
    <property type="component" value="Unassembled WGS sequence"/>
</dbReference>
<feature type="domain" description="PpiC" evidence="4">
    <location>
        <begin position="289"/>
        <end position="392"/>
    </location>
</feature>
<dbReference type="InterPro" id="IPR023058">
    <property type="entry name" value="PPIase_PpiC_CS"/>
</dbReference>
<dbReference type="Pfam" id="PF13616">
    <property type="entry name" value="Rotamase_3"/>
    <property type="match status" value="1"/>
</dbReference>
<organism evidence="5 6">
    <name type="scientific">Polyangium spumosum</name>
    <dbReference type="NCBI Taxonomy" id="889282"/>
    <lineage>
        <taxon>Bacteria</taxon>
        <taxon>Pseudomonadati</taxon>
        <taxon>Myxococcota</taxon>
        <taxon>Polyangia</taxon>
        <taxon>Polyangiales</taxon>
        <taxon>Polyangiaceae</taxon>
        <taxon>Polyangium</taxon>
    </lineage>
</organism>
<dbReference type="SUPFAM" id="SSF109998">
    <property type="entry name" value="Triger factor/SurA peptide-binding domain-like"/>
    <property type="match status" value="1"/>
</dbReference>
<keyword evidence="3" id="KW-0472">Membrane</keyword>
<evidence type="ECO:0000313" key="5">
    <source>
        <dbReference type="EMBL" id="MRG93590.1"/>
    </source>
</evidence>
<feature type="compositionally biased region" description="Basic and acidic residues" evidence="2">
    <location>
        <begin position="457"/>
        <end position="478"/>
    </location>
</feature>
<protein>
    <submittedName>
        <fullName evidence="5">Foldase</fullName>
    </submittedName>
</protein>
<dbReference type="PANTHER" id="PTHR47245">
    <property type="entry name" value="PEPTIDYLPROLYL ISOMERASE"/>
    <property type="match status" value="1"/>
</dbReference>
<dbReference type="PANTHER" id="PTHR47245:SF2">
    <property type="entry name" value="PEPTIDYL-PROLYL CIS-TRANS ISOMERASE HP_0175-RELATED"/>
    <property type="match status" value="1"/>
</dbReference>
<keyword evidence="3" id="KW-0812">Transmembrane</keyword>
<name>A0A6N7PT60_9BACT</name>
<gene>
    <name evidence="5" type="ORF">GF068_16965</name>
</gene>
<comment type="caution">
    <text evidence="5">The sequence shown here is derived from an EMBL/GenBank/DDBJ whole genome shotgun (WGS) entry which is preliminary data.</text>
</comment>
<reference evidence="5 6" key="1">
    <citation type="submission" date="2019-10" db="EMBL/GenBank/DDBJ databases">
        <title>A soil myxobacterium in the family Polyangiaceae.</title>
        <authorList>
            <person name="Li Y."/>
            <person name="Wang J."/>
        </authorList>
    </citation>
    <scope>NUCLEOTIDE SEQUENCE [LARGE SCALE GENOMIC DNA]</scope>
    <source>
        <strain evidence="5 6">DSM 14734</strain>
    </source>
</reference>
<dbReference type="EMBL" id="WJIE01000004">
    <property type="protein sequence ID" value="MRG93590.1"/>
    <property type="molecule type" value="Genomic_DNA"/>
</dbReference>
<dbReference type="OrthoDB" id="9812372at2"/>
<evidence type="ECO:0000313" key="6">
    <source>
        <dbReference type="Proteomes" id="UP000440224"/>
    </source>
</evidence>
<sequence length="613" mass="67887">MNSCYAGASVDPCEASDLATPDAELEHVNKLTSILGGFAVIAIAVVFIIGFNPNAGQQVVESARCAVEIRGNCIPSGHYWASYRMLAPRADAEILRQLNFRRIAAEGLIERHLLNEDAKRLGITISDDELNEALTSGRMHVSMPLAPITMPDGRVLDPRGPSYRGLGMVRMLNVKNRQTGKFDLKAYEREVRLIAKMSPQDFREYQKEELIAARMRDLVRSRVVVGENEAFDRYNQDKSTASVSYVRLDKRFFADLVADKSQKAIDAWVALNKEEEERQWSSRKASYLPECRVTRHILAKIDQEASDPTEAKKKAKEKIEQAKARLDKGESFADVARAMSEDGSAERGGLLGCVTKGKMVKPFEDAMLKAEPGKVTDIVESEFGYHLVLVDKIAKDLEAETIGRAEVDEELYLKFETERLSAEAAKTILAAVKGGKTLDEAVEAYLVELEAKLGAKDEKKDGKAKKDEKKDGEKKDEAAADSPARKHPHRPVVESSLPFNSSGSPIPGVMPGSNAASLAFKLDKPGQPADEIVQLFNGYAVMVLKEKKPASKEDWEKNRDDYMAQFLVQKQEDALVAYIQRLRNTLGTEIKFGGSEFTTEAKPKNEAGEDLGQ</sequence>
<dbReference type="AlphaFoldDB" id="A0A6N7PT60"/>
<evidence type="ECO:0000259" key="4">
    <source>
        <dbReference type="PROSITE" id="PS50198"/>
    </source>
</evidence>
<accession>A0A6N7PT60</accession>
<feature type="transmembrane region" description="Helical" evidence="3">
    <location>
        <begin position="31"/>
        <end position="51"/>
    </location>
</feature>
<dbReference type="InterPro" id="IPR046357">
    <property type="entry name" value="PPIase_dom_sf"/>
</dbReference>
<keyword evidence="1" id="KW-0697">Rotamase</keyword>
<keyword evidence="1" id="KW-0413">Isomerase</keyword>
<keyword evidence="6" id="KW-1185">Reference proteome</keyword>
<feature type="region of interest" description="Disordered" evidence="2">
    <location>
        <begin position="457"/>
        <end position="506"/>
    </location>
</feature>
<evidence type="ECO:0000256" key="3">
    <source>
        <dbReference type="SAM" id="Phobius"/>
    </source>
</evidence>